<name>A0A4Y2BZV5_ARAVE</name>
<dbReference type="Pfam" id="PF16087">
    <property type="entry name" value="DUF4817"/>
    <property type="match status" value="1"/>
</dbReference>
<dbReference type="InterPro" id="IPR032135">
    <property type="entry name" value="DUF4817"/>
</dbReference>
<organism evidence="2 3">
    <name type="scientific">Araneus ventricosus</name>
    <name type="common">Orbweaver spider</name>
    <name type="synonym">Epeira ventricosa</name>
    <dbReference type="NCBI Taxonomy" id="182803"/>
    <lineage>
        <taxon>Eukaryota</taxon>
        <taxon>Metazoa</taxon>
        <taxon>Ecdysozoa</taxon>
        <taxon>Arthropoda</taxon>
        <taxon>Chelicerata</taxon>
        <taxon>Arachnida</taxon>
        <taxon>Araneae</taxon>
        <taxon>Araneomorphae</taxon>
        <taxon>Entelegynae</taxon>
        <taxon>Araneoidea</taxon>
        <taxon>Araneidae</taxon>
        <taxon>Araneus</taxon>
    </lineage>
</organism>
<comment type="caution">
    <text evidence="2">The sequence shown here is derived from an EMBL/GenBank/DDBJ whole genome shotgun (WGS) entry which is preliminary data.</text>
</comment>
<keyword evidence="3" id="KW-1185">Reference proteome</keyword>
<accession>A0A4Y2BZV5</accession>
<reference evidence="2 3" key="1">
    <citation type="journal article" date="2019" name="Sci. Rep.">
        <title>Orb-weaving spider Araneus ventricosus genome elucidates the spidroin gene catalogue.</title>
        <authorList>
            <person name="Kono N."/>
            <person name="Nakamura H."/>
            <person name="Ohtoshi R."/>
            <person name="Moran D.A.P."/>
            <person name="Shinohara A."/>
            <person name="Yoshida Y."/>
            <person name="Fujiwara M."/>
            <person name="Mori M."/>
            <person name="Tomita M."/>
            <person name="Arakawa K."/>
        </authorList>
    </citation>
    <scope>NUCLEOTIDE SEQUENCE [LARGE SCALE GENOMIC DNA]</scope>
</reference>
<dbReference type="OrthoDB" id="6782743at2759"/>
<dbReference type="Proteomes" id="UP000499080">
    <property type="component" value="Unassembled WGS sequence"/>
</dbReference>
<gene>
    <name evidence="2" type="ORF">AVEN_254079_1</name>
</gene>
<feature type="domain" description="DUF4817" evidence="1">
    <location>
        <begin position="5"/>
        <end position="54"/>
    </location>
</feature>
<dbReference type="EMBL" id="BGPR01000126">
    <property type="protein sequence ID" value="GBL97025.1"/>
    <property type="molecule type" value="Genomic_DNA"/>
</dbReference>
<evidence type="ECO:0000313" key="2">
    <source>
        <dbReference type="EMBL" id="GBL97025.1"/>
    </source>
</evidence>
<evidence type="ECO:0000259" key="1">
    <source>
        <dbReference type="Pfam" id="PF16087"/>
    </source>
</evidence>
<sequence length="106" mass="12480">MWTPQEKAQCVAWFIETKSDTKVQRNFRNQYGREPPSRPTIPAWYMSFMETGSVLHKQGVVTHLFQPPTLHLGIGLCLYKPGYTLSFLLRRPHFFVKLRQLEIKKT</sequence>
<dbReference type="AlphaFoldDB" id="A0A4Y2BZV5"/>
<evidence type="ECO:0000313" key="3">
    <source>
        <dbReference type="Proteomes" id="UP000499080"/>
    </source>
</evidence>
<proteinExistence type="predicted"/>
<protein>
    <recommendedName>
        <fullName evidence="1">DUF4817 domain-containing protein</fullName>
    </recommendedName>
</protein>